<protein>
    <submittedName>
        <fullName evidence="1">Uncharacterized protein</fullName>
    </submittedName>
</protein>
<keyword evidence="2" id="KW-1185">Reference proteome</keyword>
<accession>A0A2I0KRG8</accession>
<evidence type="ECO:0000313" key="1">
    <source>
        <dbReference type="EMBL" id="PKI71079.1"/>
    </source>
</evidence>
<comment type="caution">
    <text evidence="1">The sequence shown here is derived from an EMBL/GenBank/DDBJ whole genome shotgun (WGS) entry which is preliminary data.</text>
</comment>
<dbReference type="Proteomes" id="UP000233551">
    <property type="component" value="Unassembled WGS sequence"/>
</dbReference>
<name>A0A2I0KRG8_PUNGR</name>
<organism evidence="1 2">
    <name type="scientific">Punica granatum</name>
    <name type="common">Pomegranate</name>
    <dbReference type="NCBI Taxonomy" id="22663"/>
    <lineage>
        <taxon>Eukaryota</taxon>
        <taxon>Viridiplantae</taxon>
        <taxon>Streptophyta</taxon>
        <taxon>Embryophyta</taxon>
        <taxon>Tracheophyta</taxon>
        <taxon>Spermatophyta</taxon>
        <taxon>Magnoliopsida</taxon>
        <taxon>eudicotyledons</taxon>
        <taxon>Gunneridae</taxon>
        <taxon>Pentapetalae</taxon>
        <taxon>rosids</taxon>
        <taxon>malvids</taxon>
        <taxon>Myrtales</taxon>
        <taxon>Lythraceae</taxon>
        <taxon>Punica</taxon>
    </lineage>
</organism>
<dbReference type="AlphaFoldDB" id="A0A2I0KRG8"/>
<gene>
    <name evidence="1" type="ORF">CRG98_008544</name>
</gene>
<sequence>MNHCKEAGKYKFVTQNSKCEVKAHKAVNVDAGPEDCERGHDVWKAVNVDAKSEKRGADLPEAGVAVRMKLLRRCFAAGRWPRCEASGAPVGHALAYRDVLNEVPTALSIVRRTGWLVTLLVKVP</sequence>
<proteinExistence type="predicted"/>
<dbReference type="EMBL" id="PGOL01000407">
    <property type="protein sequence ID" value="PKI71079.1"/>
    <property type="molecule type" value="Genomic_DNA"/>
</dbReference>
<evidence type="ECO:0000313" key="2">
    <source>
        <dbReference type="Proteomes" id="UP000233551"/>
    </source>
</evidence>
<reference evidence="1 2" key="1">
    <citation type="submission" date="2017-11" db="EMBL/GenBank/DDBJ databases">
        <title>De-novo sequencing of pomegranate (Punica granatum L.) genome.</title>
        <authorList>
            <person name="Akparov Z."/>
            <person name="Amiraslanov A."/>
            <person name="Hajiyeva S."/>
            <person name="Abbasov M."/>
            <person name="Kaur K."/>
            <person name="Hamwieh A."/>
            <person name="Solovyev V."/>
            <person name="Salamov A."/>
            <person name="Braich B."/>
            <person name="Kosarev P."/>
            <person name="Mahmoud A."/>
            <person name="Hajiyev E."/>
            <person name="Babayeva S."/>
            <person name="Izzatullayeva V."/>
            <person name="Mammadov A."/>
            <person name="Mammadov A."/>
            <person name="Sharifova S."/>
            <person name="Ojaghi J."/>
            <person name="Eynullazada K."/>
            <person name="Bayramov B."/>
            <person name="Abdulazimova A."/>
            <person name="Shahmuradov I."/>
        </authorList>
    </citation>
    <scope>NUCLEOTIDE SEQUENCE [LARGE SCALE GENOMIC DNA]</scope>
    <source>
        <strain evidence="2">cv. AG2017</strain>
        <tissue evidence="1">Leaf</tissue>
    </source>
</reference>